<evidence type="ECO:0000313" key="6">
    <source>
        <dbReference type="EMBL" id="MBB4071333.1"/>
    </source>
</evidence>
<dbReference type="PROSITE" id="PS50931">
    <property type="entry name" value="HTH_LYSR"/>
    <property type="match status" value="1"/>
</dbReference>
<dbReference type="GO" id="GO:0032993">
    <property type="term" value="C:protein-DNA complex"/>
    <property type="evidence" value="ECO:0007669"/>
    <property type="project" value="TreeGrafter"/>
</dbReference>
<evidence type="ECO:0000256" key="3">
    <source>
        <dbReference type="ARBA" id="ARBA00023125"/>
    </source>
</evidence>
<evidence type="ECO:0000256" key="4">
    <source>
        <dbReference type="ARBA" id="ARBA00023163"/>
    </source>
</evidence>
<keyword evidence="2" id="KW-0805">Transcription regulation</keyword>
<gene>
    <name evidence="6" type="ORF">F5897_000630</name>
</gene>
<dbReference type="EMBL" id="JACIFD010000005">
    <property type="protein sequence ID" value="MBB4071333.1"/>
    <property type="molecule type" value="Genomic_DNA"/>
</dbReference>
<proteinExistence type="inferred from homology"/>
<keyword evidence="4" id="KW-0804">Transcription</keyword>
<evidence type="ECO:0000259" key="5">
    <source>
        <dbReference type="PROSITE" id="PS50931"/>
    </source>
</evidence>
<accession>A0A840DHY7</accession>
<dbReference type="GO" id="GO:0003700">
    <property type="term" value="F:DNA-binding transcription factor activity"/>
    <property type="evidence" value="ECO:0007669"/>
    <property type="project" value="InterPro"/>
</dbReference>
<feature type="domain" description="HTH lysR-type" evidence="5">
    <location>
        <begin position="12"/>
        <end position="69"/>
    </location>
</feature>
<evidence type="ECO:0000313" key="7">
    <source>
        <dbReference type="Proteomes" id="UP000571183"/>
    </source>
</evidence>
<dbReference type="Proteomes" id="UP000571183">
    <property type="component" value="Unassembled WGS sequence"/>
</dbReference>
<comment type="caution">
    <text evidence="6">The sequence shown here is derived from an EMBL/GenBank/DDBJ whole genome shotgun (WGS) entry which is preliminary data.</text>
</comment>
<sequence>MQMVELQHLPNIDVTDLRILHSLECCGSIAGVGEQLGISQPAISQRIKRLEERLEMPLSERAGRTVRLTPAGKILAASGERVVAEFASAFDKIAALRDDKGGFLRLVGFPSASATVVPEMMRVMRQLAPGVTLQYRESEPPGALELLRAGEVDCALIFDYQNTVPLPAGAEFLPLWQEELRLVAAADDPRIGAKQTAQLRRFRQDHWIAGCEKCRGNLMTAAAEEDFVPDVVQETDNIPAMVAMVAAGGAVALVPQLALAGMRLLPPEAQAVPLDPPRRRTIGLAFMHTTHQNPAVRLARALAAQVDPAPWQLRAV</sequence>
<dbReference type="InterPro" id="IPR000847">
    <property type="entry name" value="LysR_HTH_N"/>
</dbReference>
<dbReference type="InterPro" id="IPR036390">
    <property type="entry name" value="WH_DNA-bd_sf"/>
</dbReference>
<dbReference type="CDD" id="cd00090">
    <property type="entry name" value="HTH_ARSR"/>
    <property type="match status" value="1"/>
</dbReference>
<dbReference type="AlphaFoldDB" id="A0A840DHY7"/>
<comment type="similarity">
    <text evidence="1">Belongs to the LysR transcriptional regulatory family.</text>
</comment>
<dbReference type="GO" id="GO:0003677">
    <property type="term" value="F:DNA binding"/>
    <property type="evidence" value="ECO:0007669"/>
    <property type="project" value="UniProtKB-KW"/>
</dbReference>
<name>A0A840DHY7_9MICO</name>
<dbReference type="Gene3D" id="1.10.10.10">
    <property type="entry name" value="Winged helix-like DNA-binding domain superfamily/Winged helix DNA-binding domain"/>
    <property type="match status" value="1"/>
</dbReference>
<dbReference type="RefSeq" id="WP_124825082.1">
    <property type="nucleotide sequence ID" value="NZ_JACIFD010000005.1"/>
</dbReference>
<dbReference type="InterPro" id="IPR011991">
    <property type="entry name" value="ArsR-like_HTH"/>
</dbReference>
<dbReference type="InterPro" id="IPR036388">
    <property type="entry name" value="WH-like_DNA-bd_sf"/>
</dbReference>
<keyword evidence="7" id="KW-1185">Reference proteome</keyword>
<evidence type="ECO:0000256" key="2">
    <source>
        <dbReference type="ARBA" id="ARBA00023015"/>
    </source>
</evidence>
<evidence type="ECO:0000256" key="1">
    <source>
        <dbReference type="ARBA" id="ARBA00009437"/>
    </source>
</evidence>
<dbReference type="PANTHER" id="PTHR30346:SF29">
    <property type="entry name" value="LYSR SUBSTRATE-BINDING"/>
    <property type="match status" value="1"/>
</dbReference>
<dbReference type="InterPro" id="IPR005119">
    <property type="entry name" value="LysR_subst-bd"/>
</dbReference>
<dbReference type="Pfam" id="PF00126">
    <property type="entry name" value="HTH_1"/>
    <property type="match status" value="1"/>
</dbReference>
<organism evidence="6 7">
    <name type="scientific">Canibacter oris</name>
    <dbReference type="NCBI Taxonomy" id="1365628"/>
    <lineage>
        <taxon>Bacteria</taxon>
        <taxon>Bacillati</taxon>
        <taxon>Actinomycetota</taxon>
        <taxon>Actinomycetes</taxon>
        <taxon>Micrococcales</taxon>
        <taxon>Microbacteriaceae</taxon>
        <taxon>Canibacter</taxon>
    </lineage>
</organism>
<dbReference type="Pfam" id="PF03466">
    <property type="entry name" value="LysR_substrate"/>
    <property type="match status" value="1"/>
</dbReference>
<dbReference type="Gene3D" id="3.40.190.10">
    <property type="entry name" value="Periplasmic binding protein-like II"/>
    <property type="match status" value="2"/>
</dbReference>
<protein>
    <submittedName>
        <fullName evidence="6">DNA-binding transcriptional LysR family regulator</fullName>
    </submittedName>
</protein>
<reference evidence="6" key="1">
    <citation type="submission" date="2020-08" db="EMBL/GenBank/DDBJ databases">
        <title>Sequencing the genomes of 1000 actinobacteria strains.</title>
        <authorList>
            <person name="Klenk H.-P."/>
        </authorList>
    </citation>
    <scope>NUCLEOTIDE SEQUENCE [LARGE SCALE GENOMIC DNA]</scope>
    <source>
        <strain evidence="6">DSM 27064</strain>
    </source>
</reference>
<dbReference type="PRINTS" id="PR00039">
    <property type="entry name" value="HTHLYSR"/>
</dbReference>
<dbReference type="PANTHER" id="PTHR30346">
    <property type="entry name" value="TRANSCRIPTIONAL DUAL REGULATOR HCAR-RELATED"/>
    <property type="match status" value="1"/>
</dbReference>
<dbReference type="SUPFAM" id="SSF46785">
    <property type="entry name" value="Winged helix' DNA-binding domain"/>
    <property type="match status" value="1"/>
</dbReference>
<dbReference type="SUPFAM" id="SSF53850">
    <property type="entry name" value="Periplasmic binding protein-like II"/>
    <property type="match status" value="1"/>
</dbReference>
<keyword evidence="3 6" id="KW-0238">DNA-binding</keyword>